<evidence type="ECO:0000256" key="12">
    <source>
        <dbReference type="ARBA" id="ARBA00034617"/>
    </source>
</evidence>
<comment type="catalytic activity">
    <reaction evidence="12 15">
        <text>Couples ATP hydrolysis with the unwinding of duplex DNA by translocating in the 3'-5' direction.</text>
        <dbReference type="EC" id="5.6.2.4"/>
    </reaction>
</comment>
<dbReference type="GO" id="GO:0006281">
    <property type="term" value="P:DNA repair"/>
    <property type="evidence" value="ECO:0007669"/>
    <property type="project" value="UniProtKB-UniRule"/>
</dbReference>
<dbReference type="GO" id="GO:0005524">
    <property type="term" value="F:ATP binding"/>
    <property type="evidence" value="ECO:0007669"/>
    <property type="project" value="UniProtKB-KW"/>
</dbReference>
<evidence type="ECO:0000256" key="14">
    <source>
        <dbReference type="ARBA" id="ARBA00048988"/>
    </source>
</evidence>
<dbReference type="Pfam" id="PF00270">
    <property type="entry name" value="DEAD"/>
    <property type="match status" value="1"/>
</dbReference>
<accession>A0A1G1YX06</accession>
<dbReference type="SUPFAM" id="SSF50249">
    <property type="entry name" value="Nucleic acid-binding proteins"/>
    <property type="match status" value="1"/>
</dbReference>
<dbReference type="NCBIfam" id="NF008165">
    <property type="entry name" value="PRK10917.1-3"/>
    <property type="match status" value="1"/>
</dbReference>
<evidence type="ECO:0000256" key="4">
    <source>
        <dbReference type="ARBA" id="ARBA00022763"/>
    </source>
</evidence>
<evidence type="ECO:0000256" key="10">
    <source>
        <dbReference type="ARBA" id="ARBA00023204"/>
    </source>
</evidence>
<keyword evidence="6 15" id="KW-0347">Helicase</keyword>
<evidence type="ECO:0000313" key="18">
    <source>
        <dbReference type="EMBL" id="OGY56130.1"/>
    </source>
</evidence>
<dbReference type="NCBIfam" id="TIGR00643">
    <property type="entry name" value="recG"/>
    <property type="match status" value="1"/>
</dbReference>
<dbReference type="InterPro" id="IPR045562">
    <property type="entry name" value="RecG_dom3_C"/>
</dbReference>
<dbReference type="GO" id="GO:0003677">
    <property type="term" value="F:DNA binding"/>
    <property type="evidence" value="ECO:0007669"/>
    <property type="project" value="UniProtKB-KW"/>
</dbReference>
<evidence type="ECO:0000256" key="8">
    <source>
        <dbReference type="ARBA" id="ARBA00023125"/>
    </source>
</evidence>
<dbReference type="EC" id="5.6.2.4" evidence="13 15"/>
<dbReference type="InterPro" id="IPR001650">
    <property type="entry name" value="Helicase_C-like"/>
</dbReference>
<dbReference type="CDD" id="cd04488">
    <property type="entry name" value="RecG_wedge_OBF"/>
    <property type="match status" value="1"/>
</dbReference>
<dbReference type="Pfam" id="PF17191">
    <property type="entry name" value="RecG_wedge"/>
    <property type="match status" value="1"/>
</dbReference>
<comment type="similarity">
    <text evidence="1 15">Belongs to the helicase family. RecG subfamily.</text>
</comment>
<keyword evidence="4 15" id="KW-0227">DNA damage</keyword>
<dbReference type="Gene3D" id="3.40.50.300">
    <property type="entry name" value="P-loop containing nucleotide triphosphate hydrolases"/>
    <property type="match status" value="2"/>
</dbReference>
<dbReference type="InterPro" id="IPR027417">
    <property type="entry name" value="P-loop_NTPase"/>
</dbReference>
<dbReference type="NCBIfam" id="NF008168">
    <property type="entry name" value="PRK10917.2-2"/>
    <property type="match status" value="1"/>
</dbReference>
<evidence type="ECO:0000259" key="16">
    <source>
        <dbReference type="PROSITE" id="PS51192"/>
    </source>
</evidence>
<evidence type="ECO:0000256" key="15">
    <source>
        <dbReference type="RuleBase" id="RU363016"/>
    </source>
</evidence>
<keyword evidence="7 15" id="KW-0067">ATP-binding</keyword>
<evidence type="ECO:0000256" key="5">
    <source>
        <dbReference type="ARBA" id="ARBA00022801"/>
    </source>
</evidence>
<protein>
    <recommendedName>
        <fullName evidence="2 15">ATP-dependent DNA helicase RecG</fullName>
        <ecNumber evidence="13 15">5.6.2.4</ecNumber>
    </recommendedName>
</protein>
<dbReference type="SMART" id="SM00490">
    <property type="entry name" value="HELICc"/>
    <property type="match status" value="1"/>
</dbReference>
<comment type="catalytic activity">
    <reaction evidence="14 15">
        <text>ATP + H2O = ADP + phosphate + H(+)</text>
        <dbReference type="Rhea" id="RHEA:13065"/>
        <dbReference type="ChEBI" id="CHEBI:15377"/>
        <dbReference type="ChEBI" id="CHEBI:15378"/>
        <dbReference type="ChEBI" id="CHEBI:30616"/>
        <dbReference type="ChEBI" id="CHEBI:43474"/>
        <dbReference type="ChEBI" id="CHEBI:456216"/>
        <dbReference type="EC" id="5.6.2.4"/>
    </reaction>
</comment>
<dbReference type="SUPFAM" id="SSF52540">
    <property type="entry name" value="P-loop containing nucleoside triphosphate hydrolases"/>
    <property type="match status" value="2"/>
</dbReference>
<dbReference type="Pfam" id="PF19833">
    <property type="entry name" value="RecG_dom3_C"/>
    <property type="match status" value="1"/>
</dbReference>
<evidence type="ECO:0000256" key="1">
    <source>
        <dbReference type="ARBA" id="ARBA00007504"/>
    </source>
</evidence>
<comment type="function">
    <text evidence="15">Plays a critical role in recombination and DNA repair. Helps process Holliday junction intermediates to mature products by catalyzing branch migration. Has replication fork regression activity, unwinds stalled or blocked replication forks to make a HJ that can be resolved. Has a DNA unwinding activity characteristic of a DNA helicase with 3'-5' polarity.</text>
</comment>
<keyword evidence="5 15" id="KW-0378">Hydrolase</keyword>
<dbReference type="InterPro" id="IPR004609">
    <property type="entry name" value="ATP-dep_DNA_helicase_RecG"/>
</dbReference>
<reference evidence="18 19" key="1">
    <citation type="journal article" date="2016" name="Nat. Commun.">
        <title>Thousands of microbial genomes shed light on interconnected biogeochemical processes in an aquifer system.</title>
        <authorList>
            <person name="Anantharaman K."/>
            <person name="Brown C.T."/>
            <person name="Hug L.A."/>
            <person name="Sharon I."/>
            <person name="Castelle C.J."/>
            <person name="Probst A.J."/>
            <person name="Thomas B.C."/>
            <person name="Singh A."/>
            <person name="Wilkins M.J."/>
            <person name="Karaoz U."/>
            <person name="Brodie E.L."/>
            <person name="Williams K.H."/>
            <person name="Hubbard S.S."/>
            <person name="Banfield J.F."/>
        </authorList>
    </citation>
    <scope>NUCLEOTIDE SEQUENCE [LARGE SCALE GENOMIC DNA]</scope>
</reference>
<dbReference type="EMBL" id="MHIS01000021">
    <property type="protein sequence ID" value="OGY56130.1"/>
    <property type="molecule type" value="Genomic_DNA"/>
</dbReference>
<keyword evidence="9 15" id="KW-0233">DNA recombination</keyword>
<name>A0A1G1YX06_9BACT</name>
<feature type="domain" description="Helicase C-terminal" evidence="17">
    <location>
        <begin position="471"/>
        <end position="648"/>
    </location>
</feature>
<dbReference type="PANTHER" id="PTHR47964:SF1">
    <property type="entry name" value="ATP-DEPENDENT DNA HELICASE HOMOLOG RECG, CHLOROPLASTIC"/>
    <property type="match status" value="1"/>
</dbReference>
<evidence type="ECO:0000256" key="7">
    <source>
        <dbReference type="ARBA" id="ARBA00022840"/>
    </source>
</evidence>
<comment type="caution">
    <text evidence="18">The sequence shown here is derived from an EMBL/GenBank/DDBJ whole genome shotgun (WGS) entry which is preliminary data.</text>
</comment>
<dbReference type="Gene3D" id="2.40.50.140">
    <property type="entry name" value="Nucleic acid-binding proteins"/>
    <property type="match status" value="1"/>
</dbReference>
<dbReference type="InterPro" id="IPR012340">
    <property type="entry name" value="NA-bd_OB-fold"/>
</dbReference>
<evidence type="ECO:0000256" key="3">
    <source>
        <dbReference type="ARBA" id="ARBA00022741"/>
    </source>
</evidence>
<gene>
    <name evidence="18" type="ORF">A2119_02905</name>
</gene>
<dbReference type="InterPro" id="IPR047112">
    <property type="entry name" value="RecG/Mfd"/>
</dbReference>
<dbReference type="InterPro" id="IPR033454">
    <property type="entry name" value="RecG_wedge"/>
</dbReference>
<keyword evidence="11" id="KW-0413">Isomerase</keyword>
<keyword evidence="10 15" id="KW-0234">DNA repair</keyword>
<dbReference type="Pfam" id="PF00271">
    <property type="entry name" value="Helicase_C"/>
    <property type="match status" value="1"/>
</dbReference>
<dbReference type="PROSITE" id="PS51194">
    <property type="entry name" value="HELICASE_CTER"/>
    <property type="match status" value="1"/>
</dbReference>
<organism evidence="18 19">
    <name type="scientific">Candidatus Colwellbacteria bacterium GWA2_46_10</name>
    <dbReference type="NCBI Taxonomy" id="1797684"/>
    <lineage>
        <taxon>Bacteria</taxon>
        <taxon>Candidatus Colwelliibacteriota</taxon>
    </lineage>
</organism>
<keyword evidence="3 15" id="KW-0547">Nucleotide-binding</keyword>
<dbReference type="SMART" id="SM00487">
    <property type="entry name" value="DEXDc"/>
    <property type="match status" value="1"/>
</dbReference>
<dbReference type="AlphaFoldDB" id="A0A1G1YX06"/>
<dbReference type="InterPro" id="IPR014001">
    <property type="entry name" value="Helicase_ATP-bd"/>
</dbReference>
<evidence type="ECO:0000256" key="6">
    <source>
        <dbReference type="ARBA" id="ARBA00022806"/>
    </source>
</evidence>
<dbReference type="Proteomes" id="UP000178179">
    <property type="component" value="Unassembled WGS sequence"/>
</dbReference>
<dbReference type="CDD" id="cd17992">
    <property type="entry name" value="DEXHc_RecG"/>
    <property type="match status" value="1"/>
</dbReference>
<dbReference type="InterPro" id="IPR011545">
    <property type="entry name" value="DEAD/DEAH_box_helicase_dom"/>
</dbReference>
<dbReference type="GO" id="GO:0043138">
    <property type="term" value="F:3'-5' DNA helicase activity"/>
    <property type="evidence" value="ECO:0007669"/>
    <property type="project" value="UniProtKB-EC"/>
</dbReference>
<dbReference type="PROSITE" id="PS51192">
    <property type="entry name" value="HELICASE_ATP_BIND_1"/>
    <property type="match status" value="1"/>
</dbReference>
<dbReference type="GO" id="GO:0016887">
    <property type="term" value="F:ATP hydrolysis activity"/>
    <property type="evidence" value="ECO:0007669"/>
    <property type="project" value="RHEA"/>
</dbReference>
<keyword evidence="8" id="KW-0238">DNA-binding</keyword>
<proteinExistence type="inferred from homology"/>
<evidence type="ECO:0000259" key="17">
    <source>
        <dbReference type="PROSITE" id="PS51194"/>
    </source>
</evidence>
<sequence>MTHLRDPIDNVLSGVGKRFLGQLKKLDIKTAKDLLWHFPTRYDDRSEFLKVSELKKGGEATLRGTVQKTTTRRIPYRHLVITEVSVVDEEGSPLTVTFFNQPYIENTLKEGRVANFSGKVGTYKGKLTLQSPIYELTEIRGREKETQHTGRLVPIYKETKGITSRGLRFIIKPILENLEVLPEYIPQETLKSLNLPDVNEALQNIHFPKKEADALRAIKSFSFRDLLLLQLRNLQERAKLQKLEAYPIAYDQKELKKLFSFLPFELTASQKKSLDEILNDLERHHPMNRLLQGDVGSGKTIVAGIAALVAVNDKHQAAFMAPTEILACQHYKTLTKFFEEYDGGIALLTGKESKVFYGENLEAELKKSELIKKIASGDIGITVGTHALIQKQITFKKLGLVVIDEQHRFGVRQRAEITKTTSITPHFLSMSATPIPRTLTMTIFGNLDLSLIDELPKGRKPIITKLVDPTNRDKAYQFIKERIKSDRQAFVICPRIEESENKDQVFTSKQKAAWEVRAVKVEYEKLSKEVFPDLKVSMLHGKMKIAEKTAVMKAFVEGKCDIVVSTSVVEVGVDVPNATIMLIEGADRFGLAQLYQFRGRVGRGEHQSYCLLFTDSKTENTKARLESLIQAKNGFELAEMDLHLRGPGEFLGDTQTGTPDLTLKALQNPELLKTAKEKAEELLQNSPTLEAYPLLSKRLNQFREEVHLE</sequence>
<evidence type="ECO:0000256" key="9">
    <source>
        <dbReference type="ARBA" id="ARBA00023172"/>
    </source>
</evidence>
<evidence type="ECO:0000313" key="19">
    <source>
        <dbReference type="Proteomes" id="UP000178179"/>
    </source>
</evidence>
<evidence type="ECO:0000256" key="13">
    <source>
        <dbReference type="ARBA" id="ARBA00034808"/>
    </source>
</evidence>
<dbReference type="PANTHER" id="PTHR47964">
    <property type="entry name" value="ATP-DEPENDENT DNA HELICASE HOMOLOG RECG, CHLOROPLASTIC"/>
    <property type="match status" value="1"/>
</dbReference>
<feature type="domain" description="Helicase ATP-binding" evidence="16">
    <location>
        <begin position="280"/>
        <end position="452"/>
    </location>
</feature>
<evidence type="ECO:0000256" key="11">
    <source>
        <dbReference type="ARBA" id="ARBA00023235"/>
    </source>
</evidence>
<dbReference type="GO" id="GO:0006310">
    <property type="term" value="P:DNA recombination"/>
    <property type="evidence" value="ECO:0007669"/>
    <property type="project" value="UniProtKB-UniRule"/>
</dbReference>
<evidence type="ECO:0000256" key="2">
    <source>
        <dbReference type="ARBA" id="ARBA00017846"/>
    </source>
</evidence>